<evidence type="ECO:0000313" key="5">
    <source>
        <dbReference type="Proteomes" id="UP000095284"/>
    </source>
</evidence>
<evidence type="ECO:0000256" key="1">
    <source>
        <dbReference type="PROSITE-ProRule" id="PRU01005"/>
    </source>
</evidence>
<dbReference type="PROSITE" id="PS51670">
    <property type="entry name" value="SHKT"/>
    <property type="match status" value="1"/>
</dbReference>
<dbReference type="PANTHER" id="PTHR48134">
    <property type="entry name" value="GLYCOPROTEIN 96-92-RELATED-RELATED"/>
    <property type="match status" value="1"/>
</dbReference>
<keyword evidence="3" id="KW-0732">Signal</keyword>
<dbReference type="AlphaFoldDB" id="A0A1I7SL43"/>
<reference evidence="6" key="1">
    <citation type="submission" date="2016-11" db="UniProtKB">
        <authorList>
            <consortium name="WormBaseParasite"/>
        </authorList>
    </citation>
    <scope>IDENTIFICATION</scope>
</reference>
<dbReference type="Gene3D" id="1.10.10.1940">
    <property type="match status" value="1"/>
</dbReference>
<feature type="signal peptide" evidence="3">
    <location>
        <begin position="1"/>
        <end position="18"/>
    </location>
</feature>
<dbReference type="InterPro" id="IPR003582">
    <property type="entry name" value="ShKT_dom"/>
</dbReference>
<dbReference type="Proteomes" id="UP000095284">
    <property type="component" value="Unplaced"/>
</dbReference>
<evidence type="ECO:0000256" key="2">
    <source>
        <dbReference type="SAM" id="MobiDB-lite"/>
    </source>
</evidence>
<dbReference type="WBParaSite" id="BXY_1377500.1">
    <property type="protein sequence ID" value="BXY_1377500.1"/>
    <property type="gene ID" value="BXY_1377500"/>
</dbReference>
<comment type="caution">
    <text evidence="1">Lacks conserved residue(s) required for the propagation of feature annotation.</text>
</comment>
<dbReference type="SMART" id="SM00254">
    <property type="entry name" value="ShKT"/>
    <property type="match status" value="2"/>
</dbReference>
<accession>A0A1I7SL43</accession>
<dbReference type="PANTHER" id="PTHR48134:SF2">
    <property type="entry name" value="OS04G0609100 PROTEIN"/>
    <property type="match status" value="1"/>
</dbReference>
<feature type="domain" description="ShKT" evidence="4">
    <location>
        <begin position="60"/>
        <end position="98"/>
    </location>
</feature>
<protein>
    <submittedName>
        <fullName evidence="6">ShKT domain-containing protein</fullName>
    </submittedName>
</protein>
<evidence type="ECO:0000256" key="3">
    <source>
        <dbReference type="SAM" id="SignalP"/>
    </source>
</evidence>
<feature type="region of interest" description="Disordered" evidence="2">
    <location>
        <begin position="102"/>
        <end position="337"/>
    </location>
</feature>
<evidence type="ECO:0000313" key="6">
    <source>
        <dbReference type="WBParaSite" id="BXY_1377500.1"/>
    </source>
</evidence>
<sequence length="494" mass="56672">MKYFILLFTFILINYGHSQKCEDKLPNLCEAMQEYCASHMHFNYLREMCPYTCQQCHNDCKDHVACAAIKKIGGCDRTTTRYDWGIIQRWCPRSCGLCKDKNRDPNKKQKEAEDKKKAEDAKKKAAEDAKKEEARKRAEEAKKRADAEAKKKAAEEAKKRANEDGKKKADEKARKLAEEAKKKAEEEAKKKAEESKKKAEEDALKRAEEAKKKADMEAKKKAAEEAKQKENEEAKKKAEEEAKEKAEEDKKKEEEEEAKKKAEEKKKEEEEEARKKADDEKKKEEEEEAKRKADEDKKKENEEEEKKKAEENKKKEEAEEAKKKAEEEKKKEEEDEAKKKAEAEKKKAEERMDCEKSSDMVDYALPNFDKLIKQDGAWNIEETTCIKGIKLRIIPRKMACSDGPDGCLEIAVVASDDTSAKWSTTGGLDIIVVNKNSIFSGKLVKRYANFNESATIIDGDSLGALDYLADEKNGFIKDNKVEGFVKIDLTVKRE</sequence>
<evidence type="ECO:0000259" key="4">
    <source>
        <dbReference type="PROSITE" id="PS51670"/>
    </source>
</evidence>
<name>A0A1I7SL43_BURXY</name>
<organism evidence="5 6">
    <name type="scientific">Bursaphelenchus xylophilus</name>
    <name type="common">Pinewood nematode worm</name>
    <name type="synonym">Aphelenchoides xylophilus</name>
    <dbReference type="NCBI Taxonomy" id="6326"/>
    <lineage>
        <taxon>Eukaryota</taxon>
        <taxon>Metazoa</taxon>
        <taxon>Ecdysozoa</taxon>
        <taxon>Nematoda</taxon>
        <taxon>Chromadorea</taxon>
        <taxon>Rhabditida</taxon>
        <taxon>Tylenchina</taxon>
        <taxon>Tylenchomorpha</taxon>
        <taxon>Aphelenchoidea</taxon>
        <taxon>Aphelenchoididae</taxon>
        <taxon>Bursaphelenchus</taxon>
    </lineage>
</organism>
<feature type="chain" id="PRO_5009306246" evidence="3">
    <location>
        <begin position="19"/>
        <end position="494"/>
    </location>
</feature>
<dbReference type="Pfam" id="PF01549">
    <property type="entry name" value="ShK"/>
    <property type="match status" value="2"/>
</dbReference>
<proteinExistence type="predicted"/>